<feature type="transmembrane region" description="Helical" evidence="6">
    <location>
        <begin position="254"/>
        <end position="275"/>
    </location>
</feature>
<feature type="transmembrane region" description="Helical" evidence="6">
    <location>
        <begin position="198"/>
        <end position="217"/>
    </location>
</feature>
<evidence type="ECO:0000313" key="7">
    <source>
        <dbReference type="EMBL" id="PXV88355.1"/>
    </source>
</evidence>
<dbReference type="AlphaFoldDB" id="A0A318EJX9"/>
<dbReference type="GO" id="GO:0005886">
    <property type="term" value="C:plasma membrane"/>
    <property type="evidence" value="ECO:0007669"/>
    <property type="project" value="UniProtKB-SubCell"/>
</dbReference>
<feature type="transmembrane region" description="Helical" evidence="6">
    <location>
        <begin position="65"/>
        <end position="84"/>
    </location>
</feature>
<keyword evidence="5 6" id="KW-0472">Membrane</keyword>
<dbReference type="GO" id="GO:0022857">
    <property type="term" value="F:transmembrane transporter activity"/>
    <property type="evidence" value="ECO:0007669"/>
    <property type="project" value="InterPro"/>
</dbReference>
<dbReference type="PANTHER" id="PTHR32196:SF69">
    <property type="entry name" value="BRANCHED-CHAIN AMINO ACID TRANSPORT SYSTEM, PERMEASE PROTEIN"/>
    <property type="match status" value="1"/>
</dbReference>
<dbReference type="InterPro" id="IPR001851">
    <property type="entry name" value="ABC_transp_permease"/>
</dbReference>
<evidence type="ECO:0000256" key="1">
    <source>
        <dbReference type="ARBA" id="ARBA00004651"/>
    </source>
</evidence>
<comment type="subcellular location">
    <subcellularLocation>
        <location evidence="1">Cell membrane</location>
        <topology evidence="1">Multi-pass membrane protein</topology>
    </subcellularLocation>
</comment>
<dbReference type="Pfam" id="PF02653">
    <property type="entry name" value="BPD_transp_2"/>
    <property type="match status" value="1"/>
</dbReference>
<evidence type="ECO:0000313" key="8">
    <source>
        <dbReference type="Proteomes" id="UP000247523"/>
    </source>
</evidence>
<name>A0A318EJX9_9FIRM</name>
<dbReference type="RefSeq" id="WP_110291368.1">
    <property type="nucleotide sequence ID" value="NZ_QICS01000008.1"/>
</dbReference>
<gene>
    <name evidence="7" type="ORF">C8E03_10878</name>
</gene>
<dbReference type="EMBL" id="QICS01000008">
    <property type="protein sequence ID" value="PXV88355.1"/>
    <property type="molecule type" value="Genomic_DNA"/>
</dbReference>
<dbReference type="PANTHER" id="PTHR32196">
    <property type="entry name" value="ABC TRANSPORTER PERMEASE PROTEIN YPHD-RELATED-RELATED"/>
    <property type="match status" value="1"/>
</dbReference>
<dbReference type="Proteomes" id="UP000247523">
    <property type="component" value="Unassembled WGS sequence"/>
</dbReference>
<evidence type="ECO:0000256" key="4">
    <source>
        <dbReference type="ARBA" id="ARBA00022989"/>
    </source>
</evidence>
<keyword evidence="3 6" id="KW-0812">Transmembrane</keyword>
<evidence type="ECO:0000256" key="6">
    <source>
        <dbReference type="SAM" id="Phobius"/>
    </source>
</evidence>
<evidence type="ECO:0000256" key="2">
    <source>
        <dbReference type="ARBA" id="ARBA00022475"/>
    </source>
</evidence>
<evidence type="ECO:0000256" key="5">
    <source>
        <dbReference type="ARBA" id="ARBA00023136"/>
    </source>
</evidence>
<feature type="transmembrane region" description="Helical" evidence="6">
    <location>
        <begin position="223"/>
        <end position="242"/>
    </location>
</feature>
<keyword evidence="4 6" id="KW-1133">Transmembrane helix</keyword>
<feature type="transmembrane region" description="Helical" evidence="6">
    <location>
        <begin position="143"/>
        <end position="167"/>
    </location>
</feature>
<reference evidence="7 8" key="1">
    <citation type="submission" date="2018-05" db="EMBL/GenBank/DDBJ databases">
        <title>Genomic Encyclopedia of Type Strains, Phase IV (KMG-IV): sequencing the most valuable type-strain genomes for metagenomic binning, comparative biology and taxonomic classification.</title>
        <authorList>
            <person name="Goeker M."/>
        </authorList>
    </citation>
    <scope>NUCLEOTIDE SEQUENCE [LARGE SCALE GENOMIC DNA]</scope>
    <source>
        <strain evidence="7 8">DSM 28816</strain>
    </source>
</reference>
<evidence type="ECO:0000256" key="3">
    <source>
        <dbReference type="ARBA" id="ARBA00022692"/>
    </source>
</evidence>
<feature type="transmembrane region" description="Helical" evidence="6">
    <location>
        <begin position="91"/>
        <end position="108"/>
    </location>
</feature>
<sequence>MSILITLLWAAHSAASQGVLWGIMGLGVYITFRVLDFPDMTCDGSFALGGCVSAVLAVNAGWNPYLTLVIAVLAGGISGAITALLHNKCKIPAILSGILTMTALYSINSRIMGQANIPLIGTDTIVSLIKDILPTFLESIPNFTVWVTLVIGFIFSALAVIFMYWLFGTEIGCAIRATGNNEDMVRALGENTDKMKTYGLVIGNGLVALSGALVAQSQGYADVGMGVGTIVVGLASIVIGEVVMGRARTFKFRLISIILGSVIYRVIIAFVLWMGLKSTDLKLLTALVVSAALTIPKLLPAKATMAAKEELFEEEGGSFDVKH</sequence>
<organism evidence="7 8">
    <name type="scientific">Lachnotalea glycerini</name>
    <dbReference type="NCBI Taxonomy" id="1763509"/>
    <lineage>
        <taxon>Bacteria</taxon>
        <taxon>Bacillati</taxon>
        <taxon>Bacillota</taxon>
        <taxon>Clostridia</taxon>
        <taxon>Lachnospirales</taxon>
        <taxon>Lachnospiraceae</taxon>
        <taxon>Lachnotalea</taxon>
    </lineage>
</organism>
<proteinExistence type="predicted"/>
<dbReference type="CDD" id="cd06574">
    <property type="entry name" value="TM_PBP1_branched-chain-AA_like"/>
    <property type="match status" value="1"/>
</dbReference>
<keyword evidence="2" id="KW-1003">Cell membrane</keyword>
<protein>
    <submittedName>
        <fullName evidence="7">Putative ABC transport system permease protein</fullName>
    </submittedName>
</protein>
<accession>A0A318EJX9</accession>
<comment type="caution">
    <text evidence="7">The sequence shown here is derived from an EMBL/GenBank/DDBJ whole genome shotgun (WGS) entry which is preliminary data.</text>
</comment>